<organism evidence="2 3">
    <name type="scientific">Ophiophagus hannah</name>
    <name type="common">King cobra</name>
    <name type="synonym">Naja hannah</name>
    <dbReference type="NCBI Taxonomy" id="8665"/>
    <lineage>
        <taxon>Eukaryota</taxon>
        <taxon>Metazoa</taxon>
        <taxon>Chordata</taxon>
        <taxon>Craniata</taxon>
        <taxon>Vertebrata</taxon>
        <taxon>Euteleostomi</taxon>
        <taxon>Lepidosauria</taxon>
        <taxon>Squamata</taxon>
        <taxon>Bifurcata</taxon>
        <taxon>Unidentata</taxon>
        <taxon>Episquamata</taxon>
        <taxon>Toxicofera</taxon>
        <taxon>Serpentes</taxon>
        <taxon>Colubroidea</taxon>
        <taxon>Elapidae</taxon>
        <taxon>Elapinae</taxon>
        <taxon>Ophiophagus</taxon>
    </lineage>
</organism>
<evidence type="ECO:0000256" key="1">
    <source>
        <dbReference type="SAM" id="MobiDB-lite"/>
    </source>
</evidence>
<evidence type="ECO:0000313" key="3">
    <source>
        <dbReference type="Proteomes" id="UP000018936"/>
    </source>
</evidence>
<feature type="non-terminal residue" evidence="2">
    <location>
        <position position="79"/>
    </location>
</feature>
<dbReference type="Proteomes" id="UP000018936">
    <property type="component" value="Unassembled WGS sequence"/>
</dbReference>
<feature type="compositionally biased region" description="Basic and acidic residues" evidence="1">
    <location>
        <begin position="1"/>
        <end position="21"/>
    </location>
</feature>
<protein>
    <submittedName>
        <fullName evidence="2">Clp1</fullName>
    </submittedName>
</protein>
<feature type="non-terminal residue" evidence="2">
    <location>
        <position position="1"/>
    </location>
</feature>
<reference evidence="2 3" key="1">
    <citation type="journal article" date="2013" name="Proc. Natl. Acad. Sci. U.S.A.">
        <title>The king cobra genome reveals dynamic gene evolution and adaptation in the snake venom system.</title>
        <authorList>
            <person name="Vonk F.J."/>
            <person name="Casewell N.R."/>
            <person name="Henkel C.V."/>
            <person name="Heimberg A.M."/>
            <person name="Jansen H.J."/>
            <person name="McCleary R.J."/>
            <person name="Kerkkamp H.M."/>
            <person name="Vos R.A."/>
            <person name="Guerreiro I."/>
            <person name="Calvete J.J."/>
            <person name="Wuster W."/>
            <person name="Woods A.E."/>
            <person name="Logan J.M."/>
            <person name="Harrison R.A."/>
            <person name="Castoe T.A."/>
            <person name="de Koning A.P."/>
            <person name="Pollock D.D."/>
            <person name="Yandell M."/>
            <person name="Calderon D."/>
            <person name="Renjifo C."/>
            <person name="Currier R.B."/>
            <person name="Salgado D."/>
            <person name="Pla D."/>
            <person name="Sanz L."/>
            <person name="Hyder A.S."/>
            <person name="Ribeiro J.M."/>
            <person name="Arntzen J.W."/>
            <person name="van den Thillart G.E."/>
            <person name="Boetzer M."/>
            <person name="Pirovano W."/>
            <person name="Dirks R.P."/>
            <person name="Spaink H.P."/>
            <person name="Duboule D."/>
            <person name="McGlinn E."/>
            <person name="Kini R.M."/>
            <person name="Richardson M.K."/>
        </authorList>
    </citation>
    <scope>NUCLEOTIDE SEQUENCE</scope>
    <source>
        <tissue evidence="2">Blood</tissue>
    </source>
</reference>
<feature type="compositionally biased region" description="Polar residues" evidence="1">
    <location>
        <begin position="54"/>
        <end position="79"/>
    </location>
</feature>
<dbReference type="AlphaFoldDB" id="V8NEU0"/>
<feature type="region of interest" description="Disordered" evidence="1">
    <location>
        <begin position="1"/>
        <end position="79"/>
    </location>
</feature>
<name>V8NEU0_OPHHA</name>
<proteinExistence type="predicted"/>
<accession>V8NEU0</accession>
<sequence length="79" mass="8785">EEKRRGCEEGGRRESGREERKKGRRGKKRRGKGVGEGVGEAEGGEEEWGRRGTCLQQGRDTGQKTSYSQEVSTPICTTQ</sequence>
<feature type="compositionally biased region" description="Basic residues" evidence="1">
    <location>
        <begin position="22"/>
        <end position="32"/>
    </location>
</feature>
<dbReference type="EMBL" id="AZIM01004910">
    <property type="protein sequence ID" value="ETE60153.1"/>
    <property type="molecule type" value="Genomic_DNA"/>
</dbReference>
<comment type="caution">
    <text evidence="2">The sequence shown here is derived from an EMBL/GenBank/DDBJ whole genome shotgun (WGS) entry which is preliminary data.</text>
</comment>
<evidence type="ECO:0000313" key="2">
    <source>
        <dbReference type="EMBL" id="ETE60153.1"/>
    </source>
</evidence>
<keyword evidence="3" id="KW-1185">Reference proteome</keyword>
<gene>
    <name evidence="2" type="primary">CLP1</name>
    <name evidence="2" type="ORF">L345_14108</name>
</gene>